<feature type="domain" description="RRM" evidence="3">
    <location>
        <begin position="255"/>
        <end position="331"/>
    </location>
</feature>
<feature type="region of interest" description="Disordered" evidence="2">
    <location>
        <begin position="1"/>
        <end position="45"/>
    </location>
</feature>
<dbReference type="InterPro" id="IPR035979">
    <property type="entry name" value="RBD_domain_sf"/>
</dbReference>
<dbReference type="GO" id="GO:0003723">
    <property type="term" value="F:RNA binding"/>
    <property type="evidence" value="ECO:0007669"/>
    <property type="project" value="UniProtKB-UniRule"/>
</dbReference>
<dbReference type="PROSITE" id="PS50102">
    <property type="entry name" value="RRM"/>
    <property type="match status" value="2"/>
</dbReference>
<dbReference type="SUPFAM" id="SSF54928">
    <property type="entry name" value="RNA-binding domain, RBD"/>
    <property type="match status" value="2"/>
</dbReference>
<dbReference type="CDD" id="cd12460">
    <property type="entry name" value="RRM2_CID8_like"/>
    <property type="match status" value="1"/>
</dbReference>
<feature type="region of interest" description="Disordered" evidence="2">
    <location>
        <begin position="66"/>
        <end position="93"/>
    </location>
</feature>
<feature type="compositionally biased region" description="Low complexity" evidence="2">
    <location>
        <begin position="7"/>
        <end position="21"/>
    </location>
</feature>
<proteinExistence type="predicted"/>
<evidence type="ECO:0000256" key="2">
    <source>
        <dbReference type="SAM" id="MobiDB-lite"/>
    </source>
</evidence>
<reference evidence="4 5" key="1">
    <citation type="journal article" date="2020" name="Nat. Food">
        <title>A phased Vanilla planifolia genome enables genetic improvement of flavour and production.</title>
        <authorList>
            <person name="Hasing T."/>
            <person name="Tang H."/>
            <person name="Brym M."/>
            <person name="Khazi F."/>
            <person name="Huang T."/>
            <person name="Chambers A.H."/>
        </authorList>
    </citation>
    <scope>NUCLEOTIDE SEQUENCE [LARGE SCALE GENOMIC DNA]</scope>
    <source>
        <tissue evidence="4">Leaf</tissue>
    </source>
</reference>
<dbReference type="AlphaFoldDB" id="A0A835Q121"/>
<protein>
    <recommendedName>
        <fullName evidence="3">RRM domain-containing protein</fullName>
    </recommendedName>
</protein>
<accession>A0A835Q121</accession>
<dbReference type="SMART" id="SM00360">
    <property type="entry name" value="RRM"/>
    <property type="match status" value="2"/>
</dbReference>
<organism evidence="4 5">
    <name type="scientific">Vanilla planifolia</name>
    <name type="common">Vanilla</name>
    <dbReference type="NCBI Taxonomy" id="51239"/>
    <lineage>
        <taxon>Eukaryota</taxon>
        <taxon>Viridiplantae</taxon>
        <taxon>Streptophyta</taxon>
        <taxon>Embryophyta</taxon>
        <taxon>Tracheophyta</taxon>
        <taxon>Spermatophyta</taxon>
        <taxon>Magnoliopsida</taxon>
        <taxon>Liliopsida</taxon>
        <taxon>Asparagales</taxon>
        <taxon>Orchidaceae</taxon>
        <taxon>Vanilloideae</taxon>
        <taxon>Vanilleae</taxon>
        <taxon>Vanilla</taxon>
    </lineage>
</organism>
<dbReference type="Pfam" id="PF00076">
    <property type="entry name" value="RRM_1"/>
    <property type="match status" value="2"/>
</dbReference>
<dbReference type="Gene3D" id="3.30.70.330">
    <property type="match status" value="2"/>
</dbReference>
<dbReference type="EMBL" id="JADCNL010000011">
    <property type="protein sequence ID" value="KAG0460683.1"/>
    <property type="molecule type" value="Genomic_DNA"/>
</dbReference>
<evidence type="ECO:0000256" key="1">
    <source>
        <dbReference type="PROSITE-ProRule" id="PRU00176"/>
    </source>
</evidence>
<evidence type="ECO:0000259" key="3">
    <source>
        <dbReference type="PROSITE" id="PS50102"/>
    </source>
</evidence>
<dbReference type="PANTHER" id="PTHR32343">
    <property type="entry name" value="SERINE/ARGININE-RICH SPLICING FACTOR"/>
    <property type="match status" value="1"/>
</dbReference>
<comment type="caution">
    <text evidence="4">The sequence shown here is derived from an EMBL/GenBank/DDBJ whole genome shotgun (WGS) entry which is preliminary data.</text>
</comment>
<dbReference type="Proteomes" id="UP000636800">
    <property type="component" value="Chromosome 11"/>
</dbReference>
<dbReference type="InterPro" id="IPR009818">
    <property type="entry name" value="PAM2_motif"/>
</dbReference>
<gene>
    <name evidence="4" type="ORF">HPP92_020980</name>
</gene>
<evidence type="ECO:0000313" key="4">
    <source>
        <dbReference type="EMBL" id="KAG0460683.1"/>
    </source>
</evidence>
<dbReference type="FunFam" id="3.30.70.330:FF:000665">
    <property type="entry name" value="Polyadenylate-binding protein-interacting protein 10"/>
    <property type="match status" value="1"/>
</dbReference>
<dbReference type="InterPro" id="IPR000504">
    <property type="entry name" value="RRM_dom"/>
</dbReference>
<feature type="domain" description="RRM" evidence="3">
    <location>
        <begin position="150"/>
        <end position="233"/>
    </location>
</feature>
<dbReference type="PANTHER" id="PTHR32343:SF72">
    <property type="entry name" value="POLYADENYLATE-BINDING PROTEIN-INTERACTING PROTEIN 11"/>
    <property type="match status" value="1"/>
</dbReference>
<sequence>MAVVNNADGSAESVSSSSSLDVGGGTVKELENHRATAPTSSSKDIFGVRTHRESSFSPFQMKLFQPAQKPAGRATASQLPDGGERGSGEEGFRGRVTGLEELLSKLNPMAEEFVPPSYADLGSRRFGSGGSTGAGFYPGSLGSSGFYPSTVYANGSLPNGSNSNDSRRVTEEELATLFLNCGQVVDCRVCGDPNSVLRFAFIEFTDEEGANAALSLSGTMLGFYPVKVLPSKTAIAPVDPKFLPRSEDEREMCTRTIYCTNIDSVVTQAEVKVFFETVCGPVRHLRLLGDHHHATRIAFVEFARAESAVAALNCSGAIMGSLPLRVSPSKTPVRARASRTPMH</sequence>
<dbReference type="InterPro" id="IPR034825">
    <property type="entry name" value="CID8-like_RRM2"/>
</dbReference>
<feature type="compositionally biased region" description="Basic and acidic residues" evidence="2">
    <location>
        <begin position="82"/>
        <end position="93"/>
    </location>
</feature>
<dbReference type="OrthoDB" id="2095648at2759"/>
<keyword evidence="1" id="KW-0694">RNA-binding</keyword>
<name>A0A835Q121_VANPL</name>
<keyword evidence="5" id="KW-1185">Reference proteome</keyword>
<dbReference type="Pfam" id="PF07145">
    <property type="entry name" value="PAM2"/>
    <property type="match status" value="1"/>
</dbReference>
<dbReference type="InterPro" id="IPR012677">
    <property type="entry name" value="Nucleotide-bd_a/b_plait_sf"/>
</dbReference>
<evidence type="ECO:0000313" key="5">
    <source>
        <dbReference type="Proteomes" id="UP000636800"/>
    </source>
</evidence>